<reference evidence="1 2" key="1">
    <citation type="submission" date="2022-11" db="EMBL/GenBank/DDBJ databases">
        <title>Haliovirga abyssi gen. nov., sp. nov., a mesophilic fermentative bacterium isolated from the Iheya North hydrothermal field and the proposal of Haliovirgaceae fam. nov.</title>
        <authorList>
            <person name="Miyazaki U."/>
            <person name="Tame A."/>
            <person name="Miyazaki J."/>
            <person name="Takai K."/>
            <person name="Sawayama S."/>
            <person name="Kitajima M."/>
            <person name="Okamoto A."/>
            <person name="Nakagawa S."/>
        </authorList>
    </citation>
    <scope>NUCLEOTIDE SEQUENCE [LARGE SCALE GENOMIC DNA]</scope>
    <source>
        <strain evidence="1 2">IC12</strain>
    </source>
</reference>
<protein>
    <recommendedName>
        <fullName evidence="3">Outer membrane protein beta-barrel domain-containing protein</fullName>
    </recommendedName>
</protein>
<sequence>MKKLLYFIFLSILIQNSYSDEFNLSLGYNINSKFKINYEENYYNHLNNYNNNFDLNNSYNLGIEYIKFLNSYFGFGGGFKFFKENGVIKTYGKHFDEFQYEKLNKMKSNYSYALYSSLKLKTFYSTFLISNLGVYFPYLDISNSIDNSSSEIYKIYFNCGFGYELHNFIFELTSNYGTQFFTVTNSNGYLSGNWSDSFISFNIKYNFYDLIFNKTNISAFDRAQKFNELYRKKEQGEISNEEYEKESNKIIKLN</sequence>
<dbReference type="RefSeq" id="WP_307903682.1">
    <property type="nucleotide sequence ID" value="NZ_AP027059.1"/>
</dbReference>
<name>A0AAU9DC03_9FUSO</name>
<accession>A0AAU9DC03</accession>
<dbReference type="Proteomes" id="UP001321582">
    <property type="component" value="Chromosome"/>
</dbReference>
<proteinExistence type="predicted"/>
<organism evidence="1 2">
    <name type="scientific">Haliovirga abyssi</name>
    <dbReference type="NCBI Taxonomy" id="2996794"/>
    <lineage>
        <taxon>Bacteria</taxon>
        <taxon>Fusobacteriati</taxon>
        <taxon>Fusobacteriota</taxon>
        <taxon>Fusobacteriia</taxon>
        <taxon>Fusobacteriales</taxon>
        <taxon>Haliovirgaceae</taxon>
        <taxon>Haliovirga</taxon>
    </lineage>
</organism>
<evidence type="ECO:0000313" key="1">
    <source>
        <dbReference type="EMBL" id="BDU50830.1"/>
    </source>
</evidence>
<evidence type="ECO:0000313" key="2">
    <source>
        <dbReference type="Proteomes" id="UP001321582"/>
    </source>
</evidence>
<dbReference type="KEGG" id="haby:HLVA_13990"/>
<evidence type="ECO:0008006" key="3">
    <source>
        <dbReference type="Google" id="ProtNLM"/>
    </source>
</evidence>
<keyword evidence="2" id="KW-1185">Reference proteome</keyword>
<gene>
    <name evidence="1" type="ORF">HLVA_13990</name>
</gene>
<dbReference type="EMBL" id="AP027059">
    <property type="protein sequence ID" value="BDU50830.1"/>
    <property type="molecule type" value="Genomic_DNA"/>
</dbReference>
<dbReference type="AlphaFoldDB" id="A0AAU9DC03"/>